<reference evidence="2 3" key="1">
    <citation type="submission" date="2023-07" db="EMBL/GenBank/DDBJ databases">
        <title>Comparative genomics of wheat-associated soil bacteria to identify genetic determinants of phenazine resistance.</title>
        <authorList>
            <person name="Mouncey N."/>
        </authorList>
    </citation>
    <scope>NUCLEOTIDE SEQUENCE [LARGE SCALE GENOMIC DNA]</scope>
    <source>
        <strain evidence="2 3">B2I6</strain>
    </source>
</reference>
<evidence type="ECO:0000313" key="2">
    <source>
        <dbReference type="EMBL" id="MDQ0583477.1"/>
    </source>
</evidence>
<accession>A0ABU0NWG4</accession>
<sequence>MLRQASAHCALRTAPGRGEKVAGPERAQDEQAGRFTGLPRPAQGGWSRTAVGHPAGTAPGDEPGRGGDGAFHRLPDERPVRQQTGRRGSEPVMGAAGVPGVRGGRRDELGCST</sequence>
<comment type="caution">
    <text evidence="2">The sequence shown here is derived from an EMBL/GenBank/DDBJ whole genome shotgun (WGS) entry which is preliminary data.</text>
</comment>
<feature type="compositionally biased region" description="Basic and acidic residues" evidence="1">
    <location>
        <begin position="62"/>
        <end position="80"/>
    </location>
</feature>
<name>A0ABU0NWG4_STRRH</name>
<organism evidence="2 3">
    <name type="scientific">Streptomyces rishiriensis</name>
    <dbReference type="NCBI Taxonomy" id="68264"/>
    <lineage>
        <taxon>Bacteria</taxon>
        <taxon>Bacillati</taxon>
        <taxon>Actinomycetota</taxon>
        <taxon>Actinomycetes</taxon>
        <taxon>Kitasatosporales</taxon>
        <taxon>Streptomycetaceae</taxon>
        <taxon>Streptomyces</taxon>
    </lineage>
</organism>
<feature type="region of interest" description="Disordered" evidence="1">
    <location>
        <begin position="1"/>
        <end position="113"/>
    </location>
</feature>
<dbReference type="Proteomes" id="UP001230654">
    <property type="component" value="Unassembled WGS sequence"/>
</dbReference>
<dbReference type="EMBL" id="JAUSWV010000002">
    <property type="protein sequence ID" value="MDQ0583477.1"/>
    <property type="molecule type" value="Genomic_DNA"/>
</dbReference>
<proteinExistence type="predicted"/>
<dbReference type="RefSeq" id="WP_373428816.1">
    <property type="nucleotide sequence ID" value="NZ_JAUSWV010000002.1"/>
</dbReference>
<feature type="compositionally biased region" description="Basic and acidic residues" evidence="1">
    <location>
        <begin position="17"/>
        <end position="32"/>
    </location>
</feature>
<feature type="compositionally biased region" description="Basic and acidic residues" evidence="1">
    <location>
        <begin position="104"/>
        <end position="113"/>
    </location>
</feature>
<evidence type="ECO:0000313" key="3">
    <source>
        <dbReference type="Proteomes" id="UP001230654"/>
    </source>
</evidence>
<keyword evidence="3" id="KW-1185">Reference proteome</keyword>
<evidence type="ECO:0000256" key="1">
    <source>
        <dbReference type="SAM" id="MobiDB-lite"/>
    </source>
</evidence>
<protein>
    <submittedName>
        <fullName evidence="2">Uncharacterized protein</fullName>
    </submittedName>
</protein>
<gene>
    <name evidence="2" type="ORF">QF030_005655</name>
</gene>